<comment type="caution">
    <text evidence="14">Lacks conserved residue(s) required for the propagation of feature annotation.</text>
</comment>
<evidence type="ECO:0000256" key="16">
    <source>
        <dbReference type="PROSITE-ProRule" id="PRU00461"/>
    </source>
</evidence>
<feature type="domain" description="EGF-like" evidence="18">
    <location>
        <begin position="4190"/>
        <end position="4225"/>
    </location>
</feature>
<keyword evidence="10 17" id="KW-0472">Membrane</keyword>
<feature type="disulfide bond" evidence="15">
    <location>
        <begin position="1034"/>
        <end position="1049"/>
    </location>
</feature>
<evidence type="ECO:0000313" key="20">
    <source>
        <dbReference type="Proteomes" id="UP000183832"/>
    </source>
</evidence>
<feature type="repeat" description="LDL-receptor class B" evidence="16">
    <location>
        <begin position="1309"/>
        <end position="1351"/>
    </location>
</feature>
<dbReference type="GO" id="GO:0043235">
    <property type="term" value="C:receptor complex"/>
    <property type="evidence" value="ECO:0007669"/>
    <property type="project" value="TreeGrafter"/>
</dbReference>
<feature type="disulfide bond" evidence="15">
    <location>
        <begin position="2546"/>
        <end position="2564"/>
    </location>
</feature>
<feature type="disulfide bond" evidence="15">
    <location>
        <begin position="2870"/>
        <end position="2882"/>
    </location>
</feature>
<feature type="disulfide bond" evidence="15">
    <location>
        <begin position="3750"/>
        <end position="3762"/>
    </location>
</feature>
<feature type="disulfide bond" evidence="14">
    <location>
        <begin position="4335"/>
        <end position="4345"/>
    </location>
</feature>
<evidence type="ECO:0000259" key="18">
    <source>
        <dbReference type="PROSITE" id="PS50026"/>
    </source>
</evidence>
<dbReference type="FunFam" id="2.120.10.30:FF:000241">
    <property type="entry name" value="Low-density lipoprotein receptor-related protein 6"/>
    <property type="match status" value="4"/>
</dbReference>
<feature type="repeat" description="LDL-receptor class B" evidence="16">
    <location>
        <begin position="3164"/>
        <end position="3207"/>
    </location>
</feature>
<evidence type="ECO:0000256" key="10">
    <source>
        <dbReference type="ARBA" id="ARBA00023136"/>
    </source>
</evidence>
<dbReference type="PROSITE" id="PS01187">
    <property type="entry name" value="EGF_CA"/>
    <property type="match status" value="1"/>
</dbReference>
<dbReference type="PANTHER" id="PTHR22722">
    <property type="entry name" value="LOW-DENSITY LIPOPROTEIN RECEPTOR-RELATED PROTEIN 2-RELATED"/>
    <property type="match status" value="1"/>
</dbReference>
<dbReference type="PROSITE" id="PS01209">
    <property type="entry name" value="LDLRA_1"/>
    <property type="match status" value="12"/>
</dbReference>
<dbReference type="PROSITE" id="PS50026">
    <property type="entry name" value="EGF_3"/>
    <property type="match status" value="4"/>
</dbReference>
<dbReference type="EMBL" id="CVRI01000059">
    <property type="protein sequence ID" value="CRL03072.1"/>
    <property type="molecule type" value="Genomic_DNA"/>
</dbReference>
<dbReference type="InterPro" id="IPR011042">
    <property type="entry name" value="6-blade_b-propeller_TolB-like"/>
</dbReference>
<feature type="disulfide bond" evidence="15">
    <location>
        <begin position="2792"/>
        <end position="2807"/>
    </location>
</feature>
<feature type="repeat" description="LDL-receptor class B" evidence="16">
    <location>
        <begin position="2402"/>
        <end position="2444"/>
    </location>
</feature>
<evidence type="ECO:0000256" key="9">
    <source>
        <dbReference type="ARBA" id="ARBA00022989"/>
    </source>
</evidence>
<feature type="disulfide bond" evidence="15">
    <location>
        <begin position="2822"/>
        <end position="2834"/>
    </location>
</feature>
<dbReference type="SMART" id="SM00135">
    <property type="entry name" value="LY"/>
    <property type="match status" value="29"/>
</dbReference>
<feature type="disulfide bond" evidence="15">
    <location>
        <begin position="3612"/>
        <end position="3627"/>
    </location>
</feature>
<dbReference type="PROSITE" id="PS00010">
    <property type="entry name" value="ASX_HYDROXYL"/>
    <property type="match status" value="1"/>
</dbReference>
<dbReference type="FunFam" id="4.10.400.10:FF:000002">
    <property type="entry name" value="Low-density lipoprotein receptor-related protein 1"/>
    <property type="match status" value="2"/>
</dbReference>
<feature type="repeat" description="LDL-receptor class B" evidence="16">
    <location>
        <begin position="1991"/>
        <end position="2032"/>
    </location>
</feature>
<feature type="disulfide bond" evidence="15">
    <location>
        <begin position="2829"/>
        <end position="2847"/>
    </location>
</feature>
<feature type="disulfide bond" evidence="15">
    <location>
        <begin position="2588"/>
        <end position="2606"/>
    </location>
</feature>
<keyword evidence="3 14" id="KW-0245">EGF-like domain</keyword>
<proteinExistence type="inferred from homology"/>
<feature type="disulfide bond" evidence="15">
    <location>
        <begin position="3651"/>
        <end position="3666"/>
    </location>
</feature>
<feature type="disulfide bond" evidence="14">
    <location>
        <begin position="4277"/>
        <end position="4287"/>
    </location>
</feature>
<dbReference type="GO" id="GO:0005509">
    <property type="term" value="F:calcium ion binding"/>
    <property type="evidence" value="ECO:0007669"/>
    <property type="project" value="InterPro"/>
</dbReference>
<feature type="disulfide bond" evidence="15">
    <location>
        <begin position="3546"/>
        <end position="3558"/>
    </location>
</feature>
<evidence type="ECO:0000256" key="13">
    <source>
        <dbReference type="ARBA" id="ARBA00023180"/>
    </source>
</evidence>
<comment type="similarity">
    <text evidence="2">Belongs to the LDLR family.</text>
</comment>
<feature type="disulfide bond" evidence="15">
    <location>
        <begin position="2617"/>
        <end position="2629"/>
    </location>
</feature>
<dbReference type="OrthoDB" id="9990982at2759"/>
<feature type="disulfide bond" evidence="15">
    <location>
        <begin position="3769"/>
        <end position="3784"/>
    </location>
</feature>
<dbReference type="PROSITE" id="PS50068">
    <property type="entry name" value="LDLRA_2"/>
    <property type="match status" value="25"/>
</dbReference>
<feature type="disulfide bond" evidence="14">
    <location>
        <begin position="4194"/>
        <end position="4204"/>
    </location>
</feature>
<dbReference type="InterPro" id="IPR000033">
    <property type="entry name" value="LDLR_classB_rpt"/>
</dbReference>
<feature type="disulfide bond" evidence="15">
    <location>
        <begin position="2877"/>
        <end position="2895"/>
    </location>
</feature>
<dbReference type="PROSITE" id="PS51120">
    <property type="entry name" value="LDLRB"/>
    <property type="match status" value="6"/>
</dbReference>
<protein>
    <submittedName>
        <fullName evidence="19">CLUMA_CG016407, isoform A</fullName>
    </submittedName>
</protein>
<dbReference type="STRING" id="568069.A0A1J1ISF7"/>
<feature type="repeat" description="LDL-receptor class B" evidence="16">
    <location>
        <begin position="3121"/>
        <end position="3163"/>
    </location>
</feature>
<keyword evidence="5 17" id="KW-0812">Transmembrane</keyword>
<keyword evidence="13" id="KW-0325">Glycoprotein</keyword>
<dbReference type="Pfam" id="PF00058">
    <property type="entry name" value="Ldl_recept_b"/>
    <property type="match status" value="4"/>
</dbReference>
<dbReference type="Pfam" id="PF00057">
    <property type="entry name" value="Ldl_recept_a"/>
    <property type="match status" value="19"/>
</dbReference>
<feature type="disulfide bond" evidence="15">
    <location>
        <begin position="3553"/>
        <end position="3571"/>
    </location>
</feature>
<keyword evidence="7" id="KW-0677">Repeat</keyword>
<feature type="disulfide bond" evidence="14">
    <location>
        <begin position="4303"/>
        <end position="4312"/>
    </location>
</feature>
<evidence type="ECO:0000256" key="6">
    <source>
        <dbReference type="ARBA" id="ARBA00022729"/>
    </source>
</evidence>
<dbReference type="PROSITE" id="PS00022">
    <property type="entry name" value="EGF_1"/>
    <property type="match status" value="4"/>
</dbReference>
<dbReference type="GO" id="GO:0016324">
    <property type="term" value="C:apical plasma membrane"/>
    <property type="evidence" value="ECO:0007669"/>
    <property type="project" value="TreeGrafter"/>
</dbReference>
<evidence type="ECO:0000256" key="1">
    <source>
        <dbReference type="ARBA" id="ARBA00004479"/>
    </source>
</evidence>
<keyword evidence="8" id="KW-0106">Calcium</keyword>
<keyword evidence="4" id="KW-0254">Endocytosis</keyword>
<evidence type="ECO:0000256" key="14">
    <source>
        <dbReference type="PROSITE-ProRule" id="PRU00076"/>
    </source>
</evidence>
<dbReference type="InterPro" id="IPR051221">
    <property type="entry name" value="LDLR-related"/>
</dbReference>
<feature type="disulfide bond" evidence="15">
    <location>
        <begin position="2636"/>
        <end position="2651"/>
    </location>
</feature>
<dbReference type="InterPro" id="IPR002172">
    <property type="entry name" value="LDrepeatLR_classA_rpt"/>
</dbReference>
<dbReference type="InterPro" id="IPR009030">
    <property type="entry name" value="Growth_fac_rcpt_cys_sf"/>
</dbReference>
<feature type="disulfide bond" evidence="15">
    <location>
        <begin position="121"/>
        <end position="133"/>
    </location>
</feature>
<feature type="disulfide bond" evidence="15">
    <location>
        <begin position="3757"/>
        <end position="3775"/>
    </location>
</feature>
<evidence type="ECO:0000256" key="11">
    <source>
        <dbReference type="ARBA" id="ARBA00023157"/>
    </source>
</evidence>
<feature type="disulfide bond" evidence="15">
    <location>
        <begin position="2724"/>
        <end position="2742"/>
    </location>
</feature>
<feature type="disulfide bond" evidence="15">
    <location>
        <begin position="3526"/>
        <end position="3541"/>
    </location>
</feature>
<feature type="disulfide bond" evidence="15">
    <location>
        <begin position="2717"/>
        <end position="2729"/>
    </location>
</feature>
<keyword evidence="11 14" id="KW-1015">Disulfide bond</keyword>
<feature type="disulfide bond" evidence="15">
    <location>
        <begin position="2691"/>
        <end position="2706"/>
    </location>
</feature>
<feature type="disulfide bond" evidence="15">
    <location>
        <begin position="3632"/>
        <end position="3644"/>
    </location>
</feature>
<dbReference type="Proteomes" id="UP000183832">
    <property type="component" value="Unassembled WGS sequence"/>
</dbReference>
<feature type="disulfide bond" evidence="15">
    <location>
        <begin position="2624"/>
        <end position="2642"/>
    </location>
</feature>
<evidence type="ECO:0000256" key="3">
    <source>
        <dbReference type="ARBA" id="ARBA00022536"/>
    </source>
</evidence>
<keyword evidence="6" id="KW-0732">Signal</keyword>
<dbReference type="SUPFAM" id="SSF57184">
    <property type="entry name" value="Growth factor receptor domain"/>
    <property type="match status" value="2"/>
</dbReference>
<dbReference type="FunFam" id="4.10.400.10:FF:000065">
    <property type="entry name" value="Transmembrane protease serine 7"/>
    <property type="match status" value="1"/>
</dbReference>
<organism evidence="19 20">
    <name type="scientific">Clunio marinus</name>
    <dbReference type="NCBI Taxonomy" id="568069"/>
    <lineage>
        <taxon>Eukaryota</taxon>
        <taxon>Metazoa</taxon>
        <taxon>Ecdysozoa</taxon>
        <taxon>Arthropoda</taxon>
        <taxon>Hexapoda</taxon>
        <taxon>Insecta</taxon>
        <taxon>Pterygota</taxon>
        <taxon>Neoptera</taxon>
        <taxon>Endopterygota</taxon>
        <taxon>Diptera</taxon>
        <taxon>Nematocera</taxon>
        <taxon>Chironomoidea</taxon>
        <taxon>Chironomidae</taxon>
        <taxon>Clunio</taxon>
    </lineage>
</organism>
<sequence length="4535" mass="514252">MINVDLSSSEKTSSLSLSYASNCSEFEFQCKSDGLCIPLLWKCDLTPDCSDGSDENSNECDQSSIVQNQCDNDNFFHCKYSRKCIPKQWLCDQVFDCGLIGKFNLLDTTDEDSSQNCTKSCPVNKLSCSNGKCLHISKFCDGNIDCPNDEFSCSAKTACENLNCDYKCKVTPHGPHCYCPPGQDIVNSTKCTPQITCNYDSVEEFDACDQHCAIIKGQNKCSCAPGYERVNNRCFGINSPVSDPTLLFVLSSKKIYKIILPSERNSSSSDMSAPVTLTQVLKLNAPISMEINFLNHSVCVLESFEIYCYNASDFLQKWKLPSPDFLPAFETTPSIMVSQFTLDWMSRNWYFMDMLNNFVFICNHEMKHCRIIIKSSKNETVKLRTFAIDPNSGFLFLTKFDPKSRFGAAIMRYSMDGENGLNLLQNKLFYPNDLTLDVAMKRIYFLDHYFDFIQQCDYDGRNRQFLQKLPLMKFHRITFFENTFYGAVNKNLSVIQVSKSSVMFKKVLAENLEANPKIVKIFHQQTQPTTSEVKVCERNKNKCEHLCVPTLDSSDSRIIEKCLCREGFKLENGKCKLMEAKRFLMYVEEYPKILKGVDIEDTNRQVFSPIIGLKSSIAFDVDLVNKIIFFTSYSEMNDTDNKLIEFQSFNGSNRGVIEGDFGAIQSLSYDWVGKNLYFAGQLPKAKIAAVKIKFDSTESSSSSIIKTLVNKNIIGPCSLALDPENGLMFWSSFADSYNVGGKIEMSWMDGTSREILAGKDVNGTGNGWIYWPVSLTYYKEKNQLYWLDVLKQTIDSITLDKKRTREHRKVGASYSQSIAIISGKIFWTDNLKDTIEMANIDSSDFKRDLKVFNHASGKKTFLKKADIDEYFDHVESEHQMKCPGLWLATPTKAGVCMCGDGSSMNAIGTSCIKTPAPSLNAAKTPIACSEFLCKSGDECVAHRYVCDNTEDCTDGSDEEESPNGPCPVRCAFKCDGSQCLEKHQVCDGKYDCVDETDESVEECPDPDDYSSISDDYCDEFLCDNGNCILSEQRCDSVDNCGDNSDEEECPIVVNQTSTMKTFIPPDSDEQDDPDPEYDDSYDRFETNIEDCKAPDYYCAKDKKCIAVHHLCDGINQCSDKSDELGRCGERLCDHIVECQFFCHNAPNPNGFVCSCPQHMTLDDDGRTCSKAKICDEFSTCSHTCEVLNPTKIKCRCHHGYQLKEDNFTCVSLHDEEPVLLFSNRDVLRGIKLNKKHSEVKGYYSMAKNLIGLDFYYDRHSKEYTIIWSDITKDKIFSGRFHNDELTNVKAIVESDLSTTEAVAIDWIGKNLYWIDASLKQIEVSTKDGLHRTTLISDDISKPRSMSIDSRLGFLFWSDWEEDEPRIERSTLAGEDRKAIFNLKKIGGAWPNGITLDYIKKRVFFLDAKSKEIHTIDYNGENHIRVLRNPHYLSHPFAMTIYENDVFWTDWRLGSVIKADKFTGSNVTIFYHASTQPFDVKVLHPSRQPWDYNGEGEGKTIISPCENSTCSHLCLLSTNYTFKCACPHMMRLNDVNKTICEKVDEILFYITDKPEIRAIELKYPYSNAISTIYHATQIMSPNHIAIHPRDNRIFWTDSSLKEIKNVKLSTAILPSSQRIEAIMDNKIEKISGFSIDWMSELMFFSQKIPSDEYDDESELNRNGKYQLFVTNMNGEFLSIIFDNINNIQSLIVSSEKRKIYYVIVQYINGGERYAINECNMDGTEDTNLIYEDEIVESLILDTKSNRLYFIKNNRKIFFFDLKTKETRLVNTFYGGKISNDDQFLDLLITSLEVYHDAIYFGENTTNTIRTCDKVNCSVPIIYRKNTANVRQLKIISLAADIAASDATDINGCYLHLQGKEKKCDHLCIPRGKSSFVCKCSIGFVIDPKDPSKCIGTDDFIIYSLGHELNGVDFKSNKSSMNLITPLQRINLISSFDVDVHRDFIYIADNERGEILRIKRDGSERQTVLAATEIDDQNSNDWLGGLAIDWIAQNIYWTDQKRGLIEVSRHDGSFRRVISSELFKPSLIAVDPLLGILFFIDGENKIIRQDLDGSSTFYVTKNSGSTINDFALDIFNQAIYVCEMKSNKIWTIEYDGNGRKDLMIGNVSNPTSIDVFDGRLYWTERGVGSVRTNIKSINLQSLNETATTIKTSLHQLRGVKVFSRKKQHGSNLCAMPNYNGCDELCLFNGVKGNCFCSHGYLDQKNLKSCRNYDNFLFFSHENVIEKIRVNAENGSLINFKIQNQQHLQNAVALTYDYNNKWIFYSDLRLNAIFRCSFDGENFTKLIDKQHSVEGIVFNPQNNKLFWTLNGDAEIRGIDLGLWKNGSYLKDDIEKSVETILKMKRGVDKLRAIVVEPCLAMLYFSNWNSKAPGISRIFITGFGREDLITKDIFIPNALTLDLNDKKVIWADARLDRIERCNYDGKSRVILAQSTPKHPFSIAVLEDFIFWTDWSLHGLIRANKYSGNDVTFLKRDIEQPRGLFIAQESIKNCTNNACAAFNGGCEDICLPHGENSFKCECSQGYLAKDGKRCLSRNKSSNCDATMEFECRSGECVPYVVTCDGIPHCVDYSDESISFCSTRKCPDDVFFQCRNFRCIFKNETCNGFPNCEDGSDEESCVCKDNEFRCTSGECISKSHRCDHDPDCKDASDEMKCDVRDCGHVLAELGELKTPVNGRSLIPCPYTTACYMKDWECDGENDCWDWSDEKNCEEKMINRNATCPTDKFRCANGKCIPMQFICDHEDDCGDTDVLAKSSTSSDDVPTLSSDERNCQNHCTTEQFTCKNSTLCIPLVWVCDKVFDCPDKSDELECDDEIVESSNSSQPTCSPYQSTCLNGECIPKEELCDGKFDCSDLSDETEVCMFPSNKETDGRPCNQTEFTCGNKECISYQFVCDMKQDCSDNTDENETICENFPKYCRQNAKKFLCASGSCINETLVCNGLDDCGDFSDEEMCNINECDYADCEHGCRDLKIGYECICNEGFERNINNTHECNDINECEDRPCSQMCLNTYGSYHCECLEGYIKSGNKCKVNSPEVPKLIFTNYFYIRSVNLDGHSELLLHNLSNSVGIDFDWSKNYIYFSDVSSDKSYISRVKLTGSNSTNIPEVLHQQNLKNPDGLAFDWVGKNLYWCDRGRRTIEVSRDNGRYRKVLINDKLEKPRAIVLDPYRKYLYWTDWGNLPHIGRAGMDGSDSKFIITENLGWPNALTISFETNELFYGDAREDFIAVCDLDGGNRKIVTHRKFNPSLHLNHIYSIAVWEDKIYFTDWESKSIEYCDKYTGSNCGTLIKLVHRSMDLKIYHPVRQRRLKTSSSMEQLLKKKQKDSLGKKKFESVATVKENPCINANCSGLCLLSPKAPFYQCDCPDNFYLGKDSKSCIANCTAAQHLCKKSMKCIPFFWKCDGQADCEFNEDEPEKCPSFSCNPGEYQCDVNDKTINATCLKPTYLCDGIKQCKDGSDENNCDIFGCFSDSQFQCKKTANTSAYCIPDKKRCDNKNDCPSGYDEENCPRRTCSATEFQCESNDVCVPRVWQCDGDADCVDGSDEKNCKNRDCFVNEFKCPNGRCIPFNWLCDEEADCPDGSDEGKKASCDKQQPNNSCEPSYFRCNSTRKCIPGRWRCDNVADCDDFSDEDNCPPRNCSESEYKCDDGRCIKGSLRCDGEYDCYDHSDEAHCNVTCNDSMFKCANQMQCVNKNFVCDGEPDCADYSDEKNCGCSKNDFKCRGTYEKCILNDWICDGIIDCPDKSDEHDSRCLSRSCSGNAVKCTNGKCIPKYFLCDGINNCGDNSDEMKCITKKNDHSDPKTGCKFGSCSQLCLEKGSKGSFNCKCATGYHKLGSVKNATCRAVVGQHLIFTASESELRFIYGLNYGIADHRGKRGMTVMPVHSFITTNSSKITSFDFVSNDDHDIILFWLDSLPSNNLQRIRMATKTDFDEIRASGFDGRNSTILTVDKQKNSVIKAMSVDWITSKIYIIENDMIKTVDFDGNNKRTIIDGGPNSWDLVVDPESRKFFWTTMNRVIFVASMDGAQKKEFVTENIEFASSLSIDYPSRRLYWCDLRKSTIETVTLMGGDRQIVRKFGEIDPNSQLPVSPMKLDIFEDELYVIMTNQTIYKLNKFGWKKDYEELNNLYKFKASHIKIVHTFKRNQSLPNPCLSHPCDDTAICFLSSSDPLGRSCNCANNLYIQKNISYVTCKHRSEIPSLCYKNCVNGGKCKYADDEMACECPSKYEGEFCQHFICSEYCKNQGVCILPSNAKSMTTTELKSKRRCHCSPEWKGVRCEIPSTACVNKCLNGGTCHYQVHDNGTVSESCACRSNFSGSSCENCAAIQCLNGGTCRENYGSSNCNLQCQNNGYCQRDKDDNEICVCVGEWSGVACEFPPKCLDDECGKCRETSSINECVCKNSLIQPCLISDIYSHSDPSVIASQMNVNNHETLSAVVMLLFAFIVMSTLAIAAVLYVRRWQRRTRFFAHARLNENVEEITNPIFDFAATDRDDIPMPVTNIASNDDKGHFSNPLYESMYASSHKGLLEKKSDDDEEEIKSDLL</sequence>
<dbReference type="InterPro" id="IPR000742">
    <property type="entry name" value="EGF"/>
</dbReference>
<accession>A0A1J1ISF7</accession>
<feature type="repeat" description="LDL-receptor class B" evidence="16">
    <location>
        <begin position="1352"/>
        <end position="1399"/>
    </location>
</feature>
<evidence type="ECO:0000256" key="4">
    <source>
        <dbReference type="ARBA" id="ARBA00022583"/>
    </source>
</evidence>
<dbReference type="Gene3D" id="2.120.10.30">
    <property type="entry name" value="TolB, C-terminal domain"/>
    <property type="match status" value="8"/>
</dbReference>
<feature type="disulfide bond" evidence="15">
    <location>
        <begin position="2922"/>
        <end position="2940"/>
    </location>
</feature>
<feature type="disulfide bond" evidence="15">
    <location>
        <begin position="3486"/>
        <end position="3501"/>
    </location>
</feature>
<dbReference type="SMART" id="SM00181">
    <property type="entry name" value="EGF"/>
    <property type="match status" value="19"/>
</dbReference>
<evidence type="ECO:0000256" key="8">
    <source>
        <dbReference type="ARBA" id="ARBA00022837"/>
    </source>
</evidence>
<feature type="disulfide bond" evidence="15">
    <location>
        <begin position="128"/>
        <end position="146"/>
    </location>
</feature>
<dbReference type="InterPro" id="IPR023415">
    <property type="entry name" value="LDLR_class-A_CS"/>
</dbReference>
<feature type="disulfide bond" evidence="15">
    <location>
        <begin position="2934"/>
        <end position="2949"/>
    </location>
</feature>
<feature type="domain" description="EGF-like" evidence="18">
    <location>
        <begin position="4331"/>
        <end position="4367"/>
    </location>
</feature>
<feature type="disulfide bond" evidence="15">
    <location>
        <begin position="3639"/>
        <end position="3657"/>
    </location>
</feature>
<evidence type="ECO:0000256" key="12">
    <source>
        <dbReference type="ARBA" id="ARBA00023170"/>
    </source>
</evidence>
<dbReference type="GO" id="GO:0042562">
    <property type="term" value="F:hormone binding"/>
    <property type="evidence" value="ECO:0007669"/>
    <property type="project" value="TreeGrafter"/>
</dbReference>
<feature type="disulfide bond" evidence="14">
    <location>
        <begin position="4357"/>
        <end position="4366"/>
    </location>
</feature>
<keyword evidence="9 17" id="KW-1133">Transmembrane helix</keyword>
<feature type="transmembrane region" description="Helical" evidence="17">
    <location>
        <begin position="4425"/>
        <end position="4449"/>
    </location>
</feature>
<dbReference type="SUPFAM" id="SSF57196">
    <property type="entry name" value="EGF/Laminin"/>
    <property type="match status" value="1"/>
</dbReference>
<dbReference type="SUPFAM" id="SSF57424">
    <property type="entry name" value="LDL receptor-like module"/>
    <property type="match status" value="23"/>
</dbReference>
<feature type="disulfide bond" evidence="14">
    <location>
        <begin position="4215"/>
        <end position="4224"/>
    </location>
</feature>
<feature type="disulfide bond" evidence="15">
    <location>
        <begin position="974"/>
        <end position="992"/>
    </location>
</feature>
<feature type="disulfide bond" evidence="15">
    <location>
        <begin position="3441"/>
        <end position="3456"/>
    </location>
</feature>
<feature type="domain" description="EGF-like" evidence="18">
    <location>
        <begin position="4273"/>
        <end position="4313"/>
    </location>
</feature>
<dbReference type="PROSITE" id="PS01186">
    <property type="entry name" value="EGF_2"/>
    <property type="match status" value="2"/>
</dbReference>
<feature type="disulfide bond" evidence="15">
    <location>
        <begin position="2600"/>
        <end position="2615"/>
    </location>
</feature>
<dbReference type="Gene3D" id="4.10.400.10">
    <property type="entry name" value="Low-density Lipoprotein Receptor"/>
    <property type="match status" value="25"/>
</dbReference>
<name>A0A1J1ISF7_9DIPT</name>
<dbReference type="SUPFAM" id="SSF63825">
    <property type="entry name" value="YWTD domain"/>
    <property type="match status" value="8"/>
</dbReference>
<dbReference type="InterPro" id="IPR000152">
    <property type="entry name" value="EGF-type_Asp/Asn_hydroxyl_site"/>
</dbReference>
<evidence type="ECO:0000256" key="7">
    <source>
        <dbReference type="ARBA" id="ARBA00022737"/>
    </source>
</evidence>
<feature type="disulfide bond" evidence="15">
    <location>
        <begin position="1022"/>
        <end position="1040"/>
    </location>
</feature>
<dbReference type="InterPro" id="IPR036055">
    <property type="entry name" value="LDL_receptor-like_sf"/>
</dbReference>
<evidence type="ECO:0000256" key="15">
    <source>
        <dbReference type="PROSITE-ProRule" id="PRU00124"/>
    </source>
</evidence>
<dbReference type="SMART" id="SM00192">
    <property type="entry name" value="LDLa"/>
    <property type="match status" value="26"/>
</dbReference>
<comment type="subcellular location">
    <subcellularLocation>
        <location evidence="1">Membrane</location>
        <topology evidence="1">Single-pass type I membrane protein</topology>
    </subcellularLocation>
</comment>
<dbReference type="Gene3D" id="2.10.25.10">
    <property type="entry name" value="Laminin"/>
    <property type="match status" value="7"/>
</dbReference>
<dbReference type="InterPro" id="IPR018097">
    <property type="entry name" value="EGF_Ca-bd_CS"/>
</dbReference>
<dbReference type="SMART" id="SM00179">
    <property type="entry name" value="EGF_CA"/>
    <property type="match status" value="4"/>
</dbReference>
<dbReference type="GO" id="GO:0006898">
    <property type="term" value="P:receptor-mediated endocytosis"/>
    <property type="evidence" value="ECO:0007669"/>
    <property type="project" value="TreeGrafter"/>
</dbReference>
<feature type="disulfide bond" evidence="15">
    <location>
        <begin position="3690"/>
        <end position="3705"/>
    </location>
</feature>
<feature type="domain" description="EGF-like" evidence="18">
    <location>
        <begin position="2990"/>
        <end position="3026"/>
    </location>
</feature>
<gene>
    <name evidence="19" type="ORF">CLUMA_CG016407</name>
</gene>
<evidence type="ECO:0000256" key="5">
    <source>
        <dbReference type="ARBA" id="ARBA00022692"/>
    </source>
</evidence>
<evidence type="ECO:0000256" key="17">
    <source>
        <dbReference type="SAM" id="Phobius"/>
    </source>
</evidence>
<keyword evidence="12" id="KW-0675">Receptor</keyword>
<evidence type="ECO:0000313" key="19">
    <source>
        <dbReference type="EMBL" id="CRL03072.1"/>
    </source>
</evidence>
<dbReference type="CDD" id="cd00112">
    <property type="entry name" value="LDLa"/>
    <property type="match status" value="25"/>
</dbReference>
<reference evidence="19 20" key="1">
    <citation type="submission" date="2015-04" db="EMBL/GenBank/DDBJ databases">
        <authorList>
            <person name="Syromyatnikov M.Y."/>
            <person name="Popov V.N."/>
        </authorList>
    </citation>
    <scope>NUCLEOTIDE SEQUENCE [LARGE SCALE GENOMIC DNA]</scope>
</reference>
<dbReference type="PANTHER" id="PTHR22722:SF5">
    <property type="entry name" value="LOW-DENSITY LIPOPROTEIN RECEPTOR-RELATED PROTEIN 1B"/>
    <property type="match status" value="1"/>
</dbReference>
<dbReference type="InterPro" id="IPR001881">
    <property type="entry name" value="EGF-like_Ca-bd_dom"/>
</dbReference>
<keyword evidence="20" id="KW-1185">Reference proteome</keyword>
<dbReference type="FunFam" id="2.10.25.10:FF:000009">
    <property type="entry name" value="Low-density lipoprotein receptor isoform 1"/>
    <property type="match status" value="1"/>
</dbReference>
<dbReference type="CDD" id="cd00054">
    <property type="entry name" value="EGF_CA"/>
    <property type="match status" value="1"/>
</dbReference>
<evidence type="ECO:0000256" key="2">
    <source>
        <dbReference type="ARBA" id="ARBA00009939"/>
    </source>
</evidence>
<dbReference type="PRINTS" id="PR00261">
    <property type="entry name" value="LDLRECEPTOR"/>
</dbReference>